<protein>
    <recommendedName>
        <fullName evidence="1">Protein kinase domain-containing protein</fullName>
    </recommendedName>
</protein>
<gene>
    <name evidence="2" type="ORF">QCA50_013782</name>
</gene>
<dbReference type="GO" id="GO:0004674">
    <property type="term" value="F:protein serine/threonine kinase activity"/>
    <property type="evidence" value="ECO:0007669"/>
    <property type="project" value="TreeGrafter"/>
</dbReference>
<reference evidence="2 3" key="1">
    <citation type="submission" date="2022-09" db="EMBL/GenBank/DDBJ databases">
        <authorList>
            <person name="Palmer J.M."/>
        </authorList>
    </citation>
    <scope>NUCLEOTIDE SEQUENCE [LARGE SCALE GENOMIC DNA]</scope>
    <source>
        <strain evidence="2 3">DSM 7382</strain>
    </source>
</reference>
<comment type="caution">
    <text evidence="2">The sequence shown here is derived from an EMBL/GenBank/DDBJ whole genome shotgun (WGS) entry which is preliminary data.</text>
</comment>
<feature type="domain" description="Protein kinase" evidence="1">
    <location>
        <begin position="265"/>
        <end position="534"/>
    </location>
</feature>
<dbReference type="EMBL" id="JASBNA010000032">
    <property type="protein sequence ID" value="KAK7683109.1"/>
    <property type="molecule type" value="Genomic_DNA"/>
</dbReference>
<dbReference type="PROSITE" id="PS00109">
    <property type="entry name" value="PROTEIN_KINASE_TYR"/>
    <property type="match status" value="1"/>
</dbReference>
<dbReference type="Gene3D" id="1.10.510.10">
    <property type="entry name" value="Transferase(Phosphotransferase) domain 1"/>
    <property type="match status" value="1"/>
</dbReference>
<dbReference type="Pfam" id="PF07714">
    <property type="entry name" value="PK_Tyr_Ser-Thr"/>
    <property type="match status" value="1"/>
</dbReference>
<dbReference type="PROSITE" id="PS50011">
    <property type="entry name" value="PROTEIN_KINASE_DOM"/>
    <property type="match status" value="1"/>
</dbReference>
<evidence type="ECO:0000259" key="1">
    <source>
        <dbReference type="PROSITE" id="PS50011"/>
    </source>
</evidence>
<keyword evidence="3" id="KW-1185">Reference proteome</keyword>
<dbReference type="InterPro" id="IPR011009">
    <property type="entry name" value="Kinase-like_dom_sf"/>
</dbReference>
<evidence type="ECO:0000313" key="2">
    <source>
        <dbReference type="EMBL" id="KAK7683109.1"/>
    </source>
</evidence>
<accession>A0AAW0FY43</accession>
<dbReference type="InterPro" id="IPR001245">
    <property type="entry name" value="Ser-Thr/Tyr_kinase_cat_dom"/>
</dbReference>
<dbReference type="PANTHER" id="PTHR44329">
    <property type="entry name" value="SERINE/THREONINE-PROTEIN KINASE TNNI3K-RELATED"/>
    <property type="match status" value="1"/>
</dbReference>
<proteinExistence type="predicted"/>
<dbReference type="PANTHER" id="PTHR44329:SF214">
    <property type="entry name" value="PROTEIN KINASE DOMAIN-CONTAINING PROTEIN"/>
    <property type="match status" value="1"/>
</dbReference>
<dbReference type="InterPro" id="IPR000719">
    <property type="entry name" value="Prot_kinase_dom"/>
</dbReference>
<sequence length="534" mass="59661">MSEDSEFIIRNPVINDMIMEGLRMTKRHAPSMLDKLEARTLQFQGERDGGFGLRSLSSMVLNESRNFLDIVFKPEFREDIRKRTDEFVKQLALTDENGIPLTAHIWEFEDPAHPDRGQIAGPEPLPHVSDSVFQAIIPFVTRFNEIVPDVGTPSAPEIASAVTNLHAFLAQSSSSSATSAATQILEAIFEATTSIAEKVLAEQESLPTKQDAQVVVDVLHEHMLHMIGYKRSLHVKLRMIDILKRLCVSNDILPRKLFLSDVQCDITEGPKEQGSYGDVYQGYYQGEPVALKFLRIFQSASEYRRAKIKKNFCREVLIWSYSSSHPYVLPILGINNTCFKHGMCMVLPWMKNGTLNHFIERLQVEGRFEDGQDRVGTWIYQIAQGLDSLHDEEIIHGDLRAGNVLIDNEYNARVSDFGLAITAKAYVSQTSTGGPANNWLAPELVSSTSPSPPTKPSDVYAFGCLCIEVYTGEPPYGNIALGTLLRRISNGIKPPRPHFYGGKLMSDQLWSLVDSCLSFLPGDRPTASRLASEL</sequence>
<dbReference type="InterPro" id="IPR051681">
    <property type="entry name" value="Ser/Thr_Kinases-Pseudokinases"/>
</dbReference>
<evidence type="ECO:0000313" key="3">
    <source>
        <dbReference type="Proteomes" id="UP001385951"/>
    </source>
</evidence>
<dbReference type="InterPro" id="IPR008266">
    <property type="entry name" value="Tyr_kinase_AS"/>
</dbReference>
<dbReference type="GO" id="GO:0005524">
    <property type="term" value="F:ATP binding"/>
    <property type="evidence" value="ECO:0007669"/>
    <property type="project" value="InterPro"/>
</dbReference>
<organism evidence="2 3">
    <name type="scientific">Cerrena zonata</name>
    <dbReference type="NCBI Taxonomy" id="2478898"/>
    <lineage>
        <taxon>Eukaryota</taxon>
        <taxon>Fungi</taxon>
        <taxon>Dikarya</taxon>
        <taxon>Basidiomycota</taxon>
        <taxon>Agaricomycotina</taxon>
        <taxon>Agaricomycetes</taxon>
        <taxon>Polyporales</taxon>
        <taxon>Cerrenaceae</taxon>
        <taxon>Cerrena</taxon>
    </lineage>
</organism>
<dbReference type="SUPFAM" id="SSF56112">
    <property type="entry name" value="Protein kinase-like (PK-like)"/>
    <property type="match status" value="1"/>
</dbReference>
<dbReference type="AlphaFoldDB" id="A0AAW0FY43"/>
<dbReference type="Proteomes" id="UP001385951">
    <property type="component" value="Unassembled WGS sequence"/>
</dbReference>
<name>A0AAW0FY43_9APHY</name>